<gene>
    <name evidence="1" type="ORF">CKO13_11265</name>
</gene>
<name>A0ABS1E8Z8_9GAMM</name>
<feature type="non-terminal residue" evidence="1">
    <location>
        <position position="106"/>
    </location>
</feature>
<keyword evidence="2" id="KW-1185">Reference proteome</keyword>
<proteinExistence type="predicted"/>
<organism evidence="1 2">
    <name type="scientific">Halorhodospira neutriphila</name>
    <dbReference type="NCBI Taxonomy" id="168379"/>
    <lineage>
        <taxon>Bacteria</taxon>
        <taxon>Pseudomonadati</taxon>
        <taxon>Pseudomonadota</taxon>
        <taxon>Gammaproteobacteria</taxon>
        <taxon>Chromatiales</taxon>
        <taxon>Ectothiorhodospiraceae</taxon>
        <taxon>Halorhodospira</taxon>
    </lineage>
</organism>
<sequence length="106" mass="10891">MRGWRRPLLAGLAAAAAVFAAAELLLEGPQRWQRWSPYPGERIAAAVAEPGSGRVYAAARSGALLVHEPEAGWRLHAGNLPGGAPPLALAAHGGGLLLGTLEGAEQ</sequence>
<dbReference type="RefSeq" id="WP_200261133.1">
    <property type="nucleotide sequence ID" value="NZ_NRSH01000183.1"/>
</dbReference>
<evidence type="ECO:0000313" key="2">
    <source>
        <dbReference type="Proteomes" id="UP000738126"/>
    </source>
</evidence>
<dbReference type="Proteomes" id="UP000738126">
    <property type="component" value="Unassembled WGS sequence"/>
</dbReference>
<protein>
    <submittedName>
        <fullName evidence="1">Uncharacterized protein</fullName>
    </submittedName>
</protein>
<reference evidence="1 2" key="1">
    <citation type="journal article" date="2020" name="Microorganisms">
        <title>Osmotic Adaptation and Compatible Solute Biosynthesis of Phototrophic Bacteria as Revealed from Genome Analyses.</title>
        <authorList>
            <person name="Imhoff J.F."/>
            <person name="Rahn T."/>
            <person name="Kunzel S."/>
            <person name="Keller A."/>
            <person name="Neulinger S.C."/>
        </authorList>
    </citation>
    <scope>NUCLEOTIDE SEQUENCE [LARGE SCALE GENOMIC DNA]</scope>
    <source>
        <strain evidence="1 2">DSM 15116</strain>
    </source>
</reference>
<comment type="caution">
    <text evidence="1">The sequence shown here is derived from an EMBL/GenBank/DDBJ whole genome shotgun (WGS) entry which is preliminary data.</text>
</comment>
<dbReference type="EMBL" id="NRSH01000183">
    <property type="protein sequence ID" value="MBK1727579.1"/>
    <property type="molecule type" value="Genomic_DNA"/>
</dbReference>
<accession>A0ABS1E8Z8</accession>
<evidence type="ECO:0000313" key="1">
    <source>
        <dbReference type="EMBL" id="MBK1727579.1"/>
    </source>
</evidence>